<evidence type="ECO:0000313" key="5">
    <source>
        <dbReference type="EMBL" id="MPA73486.1"/>
    </source>
</evidence>
<dbReference type="Pfam" id="PF00685">
    <property type="entry name" value="Sulfotransfer_1"/>
    <property type="match status" value="1"/>
</dbReference>
<dbReference type="InterPro" id="IPR027417">
    <property type="entry name" value="P-loop_NTPase"/>
</dbReference>
<evidence type="ECO:0000256" key="1">
    <source>
        <dbReference type="ARBA" id="ARBA00005771"/>
    </source>
</evidence>
<feature type="domain" description="Sulfotransferase" evidence="4">
    <location>
        <begin position="70"/>
        <end position="328"/>
    </location>
</feature>
<organism evidence="5">
    <name type="scientific">Davidia involucrata</name>
    <name type="common">Dove tree</name>
    <dbReference type="NCBI Taxonomy" id="16924"/>
    <lineage>
        <taxon>Eukaryota</taxon>
        <taxon>Viridiplantae</taxon>
        <taxon>Streptophyta</taxon>
        <taxon>Embryophyta</taxon>
        <taxon>Tracheophyta</taxon>
        <taxon>Spermatophyta</taxon>
        <taxon>Magnoliopsida</taxon>
        <taxon>eudicotyledons</taxon>
        <taxon>Gunneridae</taxon>
        <taxon>Pentapetalae</taxon>
        <taxon>asterids</taxon>
        <taxon>Cornales</taxon>
        <taxon>Nyssaceae</taxon>
        <taxon>Davidia</taxon>
    </lineage>
</organism>
<protein>
    <recommendedName>
        <fullName evidence="3">Sulfotransferase</fullName>
        <ecNumber evidence="3">2.8.2.-</ecNumber>
    </recommendedName>
</protein>
<sequence length="331" mass="38138">MPTSQPLLPSPPKYLEEDELTQECKDFLSSLPRERGWVATHLYQYQGFWHTSRQLQGVLTCQQHFQAHGTDILLVTTPKSGTTWLKAILFALVNRNRYPNTQQHPLLTNNPHVVVPFLELKLYIDNQVPDLTSFTSPRLFSTHLPLVSLPESVENSECKLVYLCRNPRDTFVSLWHFTNKLRPQSLGTNSLEEVFDMFCRGVSLYGPFWDHVLGYWKESLEKPQNVLFLKYEEMKEQPTVHLRTIAEFLGCPFSAEEETKGVVDEILRLCSFDNLSNLEVNKSGKLSSGEENKAFFRRGEVGDWTNYLTAEMVERLDQISEQKLHGSGLKL</sequence>
<dbReference type="InterPro" id="IPR000863">
    <property type="entry name" value="Sulfotransferase_dom"/>
</dbReference>
<dbReference type="AlphaFoldDB" id="A0A5B7BZQ1"/>
<evidence type="ECO:0000259" key="4">
    <source>
        <dbReference type="Pfam" id="PF00685"/>
    </source>
</evidence>
<dbReference type="GO" id="GO:0008146">
    <property type="term" value="F:sulfotransferase activity"/>
    <property type="evidence" value="ECO:0007669"/>
    <property type="project" value="InterPro"/>
</dbReference>
<dbReference type="EC" id="2.8.2.-" evidence="3"/>
<comment type="similarity">
    <text evidence="1 3">Belongs to the sulfotransferase 1 family.</text>
</comment>
<keyword evidence="2 3" id="KW-0808">Transferase</keyword>
<dbReference type="Gene3D" id="3.40.50.300">
    <property type="entry name" value="P-loop containing nucleotide triphosphate hydrolases"/>
    <property type="match status" value="1"/>
</dbReference>
<dbReference type="EMBL" id="GHES01042927">
    <property type="protein sequence ID" value="MPA73486.1"/>
    <property type="molecule type" value="Transcribed_RNA"/>
</dbReference>
<reference evidence="5" key="1">
    <citation type="submission" date="2019-08" db="EMBL/GenBank/DDBJ databases">
        <title>Reference gene set and small RNA set construction with multiple tissues from Davidia involucrata Baill.</title>
        <authorList>
            <person name="Yang H."/>
            <person name="Zhou C."/>
            <person name="Li G."/>
            <person name="Wang J."/>
            <person name="Gao P."/>
            <person name="Wang M."/>
            <person name="Wang R."/>
            <person name="Zhao Y."/>
        </authorList>
    </citation>
    <scope>NUCLEOTIDE SEQUENCE</scope>
    <source>
        <tissue evidence="5">Mixed with DoveR01_LX</tissue>
    </source>
</reference>
<name>A0A5B7BZQ1_DAVIN</name>
<dbReference type="FunFam" id="3.40.50.300:FF:001258">
    <property type="entry name" value="Sulfotransferase"/>
    <property type="match status" value="1"/>
</dbReference>
<evidence type="ECO:0000256" key="3">
    <source>
        <dbReference type="RuleBase" id="RU361155"/>
    </source>
</evidence>
<proteinExistence type="inferred from homology"/>
<accession>A0A5B7BZQ1</accession>
<gene>
    <name evidence="5" type="ORF">Din_042927</name>
</gene>
<evidence type="ECO:0000256" key="2">
    <source>
        <dbReference type="ARBA" id="ARBA00022679"/>
    </source>
</evidence>
<dbReference type="PANTHER" id="PTHR11783">
    <property type="entry name" value="SULFOTRANSFERASE SULT"/>
    <property type="match status" value="1"/>
</dbReference>
<dbReference type="SUPFAM" id="SSF52540">
    <property type="entry name" value="P-loop containing nucleoside triphosphate hydrolases"/>
    <property type="match status" value="1"/>
</dbReference>